<evidence type="ECO:0000256" key="1">
    <source>
        <dbReference type="ARBA" id="ARBA00004533"/>
    </source>
</evidence>
<keyword evidence="2" id="KW-1003">Cell membrane</keyword>
<keyword evidence="5" id="KW-0472">Membrane</keyword>
<dbReference type="EMBL" id="CP015249">
    <property type="protein sequence ID" value="ANB19364.1"/>
    <property type="molecule type" value="Genomic_DNA"/>
</dbReference>
<keyword evidence="8" id="KW-1185">Reference proteome</keyword>
<dbReference type="PATRIC" id="fig|1300342.3.peg.3297"/>
<organism evidence="7 8">
    <name type="scientific">Dokdonella koreensis DS-123</name>
    <dbReference type="NCBI Taxonomy" id="1300342"/>
    <lineage>
        <taxon>Bacteria</taxon>
        <taxon>Pseudomonadati</taxon>
        <taxon>Pseudomonadota</taxon>
        <taxon>Gammaproteobacteria</taxon>
        <taxon>Lysobacterales</taxon>
        <taxon>Rhodanobacteraceae</taxon>
        <taxon>Dokdonella</taxon>
    </lineage>
</organism>
<dbReference type="InterPro" id="IPR014548">
    <property type="entry name" value="Ac_Trasf"/>
</dbReference>
<sequence length="314" mass="35079">MTESARPAGEHWSDRPEGGGRFALWLLRTIALRGGRPLARALLYPVTLYFFLRRAPERRASRAFLARVTGRPPSAWAVLRHLHAYAATTLDRVYLLAGRHRRFDVRVAGLDDLRARLRPDRGILLLGAHVGSFEVLRALPGSRADLDVRVVLDTQKTPAMTELLHALNPTLAGRVIDASRPGPELVFAIDRALREGAMVAVLADRARPHENTVAVDFLGAPARFPTAPFLVAALLKVPVILCWGIYRGGARYDLAFEVFADELAFARADRDAELQAAVQRYAHRLERIVREHPDNWFNFHDFWDAAAAAPADRR</sequence>
<dbReference type="Pfam" id="PF03279">
    <property type="entry name" value="Lip_A_acyltrans"/>
    <property type="match status" value="1"/>
</dbReference>
<dbReference type="InterPro" id="IPR004960">
    <property type="entry name" value="LipA_acyltrans"/>
</dbReference>
<dbReference type="PANTHER" id="PTHR30606:SF9">
    <property type="entry name" value="LIPID A BIOSYNTHESIS LAUROYLTRANSFERASE"/>
    <property type="match status" value="1"/>
</dbReference>
<keyword evidence="4 7" id="KW-0808">Transferase</keyword>
<dbReference type="AlphaFoldDB" id="A0A160DXT2"/>
<evidence type="ECO:0000256" key="6">
    <source>
        <dbReference type="ARBA" id="ARBA00023315"/>
    </source>
</evidence>
<dbReference type="OrthoDB" id="9808633at2"/>
<protein>
    <submittedName>
        <fullName evidence="7">Acyltransferase</fullName>
    </submittedName>
</protein>
<keyword evidence="6 7" id="KW-0012">Acyltransferase</keyword>
<dbReference type="PANTHER" id="PTHR30606">
    <property type="entry name" value="LIPID A BIOSYNTHESIS LAUROYL ACYLTRANSFERASE"/>
    <property type="match status" value="1"/>
</dbReference>
<dbReference type="STRING" id="1300342.I596_3375"/>
<dbReference type="KEGG" id="dko:I596_3375"/>
<accession>A0A160DXT2</accession>
<name>A0A160DXT2_9GAMM</name>
<reference evidence="7 8" key="1">
    <citation type="submission" date="2016-04" db="EMBL/GenBank/DDBJ databases">
        <title>Complete genome sequence of Dokdonella koreensis DS-123T.</title>
        <authorList>
            <person name="Kim J.F."/>
            <person name="Lee H."/>
            <person name="Kwak M.-J."/>
        </authorList>
    </citation>
    <scope>NUCLEOTIDE SEQUENCE [LARGE SCALE GENOMIC DNA]</scope>
    <source>
        <strain evidence="7 8">DS-123</strain>
    </source>
</reference>
<evidence type="ECO:0000256" key="3">
    <source>
        <dbReference type="ARBA" id="ARBA00022519"/>
    </source>
</evidence>
<dbReference type="GO" id="GO:0009247">
    <property type="term" value="P:glycolipid biosynthetic process"/>
    <property type="evidence" value="ECO:0007669"/>
    <property type="project" value="UniProtKB-ARBA"/>
</dbReference>
<evidence type="ECO:0000313" key="8">
    <source>
        <dbReference type="Proteomes" id="UP000076830"/>
    </source>
</evidence>
<evidence type="ECO:0000313" key="7">
    <source>
        <dbReference type="EMBL" id="ANB19364.1"/>
    </source>
</evidence>
<dbReference type="Proteomes" id="UP000076830">
    <property type="component" value="Chromosome"/>
</dbReference>
<proteinExistence type="predicted"/>
<comment type="subcellular location">
    <subcellularLocation>
        <location evidence="1">Cell inner membrane</location>
    </subcellularLocation>
</comment>
<dbReference type="GO" id="GO:0005886">
    <property type="term" value="C:plasma membrane"/>
    <property type="evidence" value="ECO:0007669"/>
    <property type="project" value="UniProtKB-SubCell"/>
</dbReference>
<evidence type="ECO:0000256" key="2">
    <source>
        <dbReference type="ARBA" id="ARBA00022475"/>
    </source>
</evidence>
<dbReference type="PIRSF" id="PIRSF028561">
    <property type="entry name" value="Ac_Trasf"/>
    <property type="match status" value="1"/>
</dbReference>
<dbReference type="CDD" id="cd07984">
    <property type="entry name" value="LPLAT_LABLAT-like"/>
    <property type="match status" value="1"/>
</dbReference>
<dbReference type="RefSeq" id="WP_067650128.1">
    <property type="nucleotide sequence ID" value="NZ_CP015249.1"/>
</dbReference>
<keyword evidence="3" id="KW-0997">Cell inner membrane</keyword>
<evidence type="ECO:0000256" key="5">
    <source>
        <dbReference type="ARBA" id="ARBA00023136"/>
    </source>
</evidence>
<gene>
    <name evidence="7" type="ORF">I596_3375</name>
</gene>
<evidence type="ECO:0000256" key="4">
    <source>
        <dbReference type="ARBA" id="ARBA00022679"/>
    </source>
</evidence>
<dbReference type="GO" id="GO:0016746">
    <property type="term" value="F:acyltransferase activity"/>
    <property type="evidence" value="ECO:0007669"/>
    <property type="project" value="UniProtKB-KW"/>
</dbReference>